<reference evidence="1" key="1">
    <citation type="submission" date="2014-09" db="EMBL/GenBank/DDBJ databases">
        <authorList>
            <person name="Magalhaes I.L.F."/>
            <person name="Oliveira U."/>
            <person name="Santos F.R."/>
            <person name="Vidigal T.H.D.A."/>
            <person name="Brescovit A.D."/>
            <person name="Santos A.J."/>
        </authorList>
    </citation>
    <scope>NUCLEOTIDE SEQUENCE</scope>
    <source>
        <tissue evidence="1">Shoot tissue taken approximately 20 cm above the soil surface</tissue>
    </source>
</reference>
<reference evidence="1" key="2">
    <citation type="journal article" date="2015" name="Data Brief">
        <title>Shoot transcriptome of the giant reed, Arundo donax.</title>
        <authorList>
            <person name="Barrero R.A."/>
            <person name="Guerrero F.D."/>
            <person name="Moolhuijzen P."/>
            <person name="Goolsby J.A."/>
            <person name="Tidwell J."/>
            <person name="Bellgard S.E."/>
            <person name="Bellgard M.I."/>
        </authorList>
    </citation>
    <scope>NUCLEOTIDE SEQUENCE</scope>
    <source>
        <tissue evidence="1">Shoot tissue taken approximately 20 cm above the soil surface</tissue>
    </source>
</reference>
<dbReference type="EMBL" id="GBRH01229031">
    <property type="protein sequence ID" value="JAD68864.1"/>
    <property type="molecule type" value="Transcribed_RNA"/>
</dbReference>
<proteinExistence type="predicted"/>
<evidence type="ECO:0000313" key="1">
    <source>
        <dbReference type="EMBL" id="JAD68864.1"/>
    </source>
</evidence>
<protein>
    <submittedName>
        <fullName evidence="1">Uncharacterized protein</fullName>
    </submittedName>
</protein>
<accession>A0A0A9BXT4</accession>
<dbReference type="AlphaFoldDB" id="A0A0A9BXT4"/>
<name>A0A0A9BXT4_ARUDO</name>
<sequence>MHKETSIPLADFPCFQRAA</sequence>
<organism evidence="1">
    <name type="scientific">Arundo donax</name>
    <name type="common">Giant reed</name>
    <name type="synonym">Donax arundinaceus</name>
    <dbReference type="NCBI Taxonomy" id="35708"/>
    <lineage>
        <taxon>Eukaryota</taxon>
        <taxon>Viridiplantae</taxon>
        <taxon>Streptophyta</taxon>
        <taxon>Embryophyta</taxon>
        <taxon>Tracheophyta</taxon>
        <taxon>Spermatophyta</taxon>
        <taxon>Magnoliopsida</taxon>
        <taxon>Liliopsida</taxon>
        <taxon>Poales</taxon>
        <taxon>Poaceae</taxon>
        <taxon>PACMAD clade</taxon>
        <taxon>Arundinoideae</taxon>
        <taxon>Arundineae</taxon>
        <taxon>Arundo</taxon>
    </lineage>
</organism>